<protein>
    <submittedName>
        <fullName evidence="1">Uncharacterized protein</fullName>
    </submittedName>
</protein>
<name>A0A1I7KSQ3_9BURK</name>
<evidence type="ECO:0000313" key="1">
    <source>
        <dbReference type="EMBL" id="SFV00479.1"/>
    </source>
</evidence>
<dbReference type="STRING" id="343013.SAMN04489707_10707"/>
<dbReference type="AlphaFoldDB" id="A0A1I7KSQ3"/>
<reference evidence="1 2" key="1">
    <citation type="submission" date="2016-10" db="EMBL/GenBank/DDBJ databases">
        <authorList>
            <person name="de Groot N.N."/>
        </authorList>
    </citation>
    <scope>NUCLEOTIDE SEQUENCE [LARGE SCALE GENOMIC DNA]</scope>
    <source>
        <strain evidence="1 2">R-24608</strain>
    </source>
</reference>
<evidence type="ECO:0000313" key="2">
    <source>
        <dbReference type="Proteomes" id="UP000183656"/>
    </source>
</evidence>
<keyword evidence="2" id="KW-1185">Reference proteome</keyword>
<gene>
    <name evidence="1" type="ORF">SAMN04489707_10707</name>
</gene>
<accession>A0A1I7KSQ3</accession>
<dbReference type="RefSeq" id="WP_139235571.1">
    <property type="nucleotide sequence ID" value="NZ_CYIG01000075.1"/>
</dbReference>
<dbReference type="OrthoDB" id="9019285at2"/>
<sequence>MSRRQNLDACRSTPGFEEARQLLAEAWIRMDRPQPNAHGGAFQAGGVYWRLANVLKWLESKLPTLEGPKHAAFVIATNGRLVTGTSATTPADEIALEPIGAQMKDHIPLPAPDYTEDVQGFVHDTQRHYYAEETMRAYAERLHAARVNSPAIMQAIGLLAVLQSWIGPRRPESSEPEEQALWDQTEATRIALTPLAPAGAPTTQAAPAHPDDAAVDALAAAMKAKLTKQRAKGYSGWGTPECTQQRLSDMLRAHVDKGDPVDVANFCAFLAARGEGIAQAAPVARGDAEVLSMSEALMLKCVADAGDAARWRWLSSHIMVAWNEGRFTSLVRIVSDENRASLNASVDRMMGGDWSDVDAARSQAKEGGA</sequence>
<dbReference type="Proteomes" id="UP000183656">
    <property type="component" value="Unassembled WGS sequence"/>
</dbReference>
<organism evidence="1 2">
    <name type="scientific">Paenacidovorax caeni</name>
    <dbReference type="NCBI Taxonomy" id="343013"/>
    <lineage>
        <taxon>Bacteria</taxon>
        <taxon>Pseudomonadati</taxon>
        <taxon>Pseudomonadota</taxon>
        <taxon>Betaproteobacteria</taxon>
        <taxon>Burkholderiales</taxon>
        <taxon>Comamonadaceae</taxon>
        <taxon>Paenacidovorax</taxon>
    </lineage>
</organism>
<dbReference type="EMBL" id="FPBX01000070">
    <property type="protein sequence ID" value="SFV00479.1"/>
    <property type="molecule type" value="Genomic_DNA"/>
</dbReference>
<proteinExistence type="predicted"/>